<keyword evidence="5" id="KW-1185">Reference proteome</keyword>
<organism evidence="4 5">
    <name type="scientific">Aureitalea marina</name>
    <dbReference type="NCBI Taxonomy" id="930804"/>
    <lineage>
        <taxon>Bacteria</taxon>
        <taxon>Pseudomonadati</taxon>
        <taxon>Bacteroidota</taxon>
        <taxon>Flavobacteriia</taxon>
        <taxon>Flavobacteriales</taxon>
        <taxon>Flavobacteriaceae</taxon>
        <taxon>Aureitalea</taxon>
    </lineage>
</organism>
<feature type="domain" description="N-acetyltransferase" evidence="3">
    <location>
        <begin position="1"/>
        <end position="167"/>
    </location>
</feature>
<dbReference type="Pfam" id="PF00583">
    <property type="entry name" value="Acetyltransf_1"/>
    <property type="match status" value="1"/>
</dbReference>
<evidence type="ECO:0000256" key="1">
    <source>
        <dbReference type="ARBA" id="ARBA00022679"/>
    </source>
</evidence>
<dbReference type="InterPro" id="IPR050832">
    <property type="entry name" value="Bact_Acetyltransf"/>
</dbReference>
<evidence type="ECO:0000259" key="3">
    <source>
        <dbReference type="PROSITE" id="PS51186"/>
    </source>
</evidence>
<dbReference type="GO" id="GO:0016747">
    <property type="term" value="F:acyltransferase activity, transferring groups other than amino-acyl groups"/>
    <property type="evidence" value="ECO:0007669"/>
    <property type="project" value="InterPro"/>
</dbReference>
<dbReference type="InterPro" id="IPR016181">
    <property type="entry name" value="Acyl_CoA_acyltransferase"/>
</dbReference>
<keyword evidence="1 4" id="KW-0808">Transferase</keyword>
<accession>A0A2S7KS19</accession>
<dbReference type="Gene3D" id="3.40.630.30">
    <property type="match status" value="1"/>
</dbReference>
<proteinExistence type="predicted"/>
<dbReference type="OrthoDB" id="9796381at2"/>
<dbReference type="CDD" id="cd04301">
    <property type="entry name" value="NAT_SF"/>
    <property type="match status" value="1"/>
</dbReference>
<gene>
    <name evidence="4" type="ORF">BST85_11235</name>
</gene>
<keyword evidence="2" id="KW-0012">Acyltransferase</keyword>
<evidence type="ECO:0000256" key="2">
    <source>
        <dbReference type="ARBA" id="ARBA00023315"/>
    </source>
</evidence>
<name>A0A2S7KS19_9FLAO</name>
<dbReference type="InterPro" id="IPR000182">
    <property type="entry name" value="GNAT_dom"/>
</dbReference>
<dbReference type="PANTHER" id="PTHR43877">
    <property type="entry name" value="AMINOALKYLPHOSPHONATE N-ACETYLTRANSFERASE-RELATED-RELATED"/>
    <property type="match status" value="1"/>
</dbReference>
<evidence type="ECO:0000313" key="4">
    <source>
        <dbReference type="EMBL" id="PQB05397.1"/>
    </source>
</evidence>
<dbReference type="EMBL" id="MQUB01000001">
    <property type="protein sequence ID" value="PQB05397.1"/>
    <property type="molecule type" value="Genomic_DNA"/>
</dbReference>
<evidence type="ECO:0000313" key="5">
    <source>
        <dbReference type="Proteomes" id="UP000239800"/>
    </source>
</evidence>
<dbReference type="Proteomes" id="UP000239800">
    <property type="component" value="Unassembled WGS sequence"/>
</dbReference>
<reference evidence="4 5" key="1">
    <citation type="submission" date="2016-11" db="EMBL/GenBank/DDBJ databases">
        <title>Trade-off between light-utilization and light-protection in marine flavobacteria.</title>
        <authorList>
            <person name="Kumagai Y."/>
        </authorList>
    </citation>
    <scope>NUCLEOTIDE SEQUENCE [LARGE SCALE GENOMIC DNA]</scope>
    <source>
        <strain evidence="4 5">NBRC 107741</strain>
    </source>
</reference>
<comment type="caution">
    <text evidence="4">The sequence shown here is derived from an EMBL/GenBank/DDBJ whole genome shotgun (WGS) entry which is preliminary data.</text>
</comment>
<protein>
    <submittedName>
        <fullName evidence="4">GNAT family N-acetyltransferase</fullName>
    </submittedName>
</protein>
<sequence length="175" mass="20656">MIRWANSAEIPKILQITKACAHSMIERGILQWNESYPNQEQFAEDIRRNELYVYIYNEEVIGCIVITSLKDSEYEPIQWLTSELEHYYIHRLAVHPDHQGKGYARKLMDFAERKGREDGVASIRLDTFSKNPRNQHFYKQRGYLKVGHIFLPNQSEYPFYCFELPLINEPGKSSP</sequence>
<dbReference type="RefSeq" id="WP_104813337.1">
    <property type="nucleotide sequence ID" value="NZ_MQUB01000001.1"/>
</dbReference>
<dbReference type="AlphaFoldDB" id="A0A2S7KS19"/>
<dbReference type="SUPFAM" id="SSF55729">
    <property type="entry name" value="Acyl-CoA N-acyltransferases (Nat)"/>
    <property type="match status" value="1"/>
</dbReference>
<dbReference type="PROSITE" id="PS51186">
    <property type="entry name" value="GNAT"/>
    <property type="match status" value="1"/>
</dbReference>